<protein>
    <submittedName>
        <fullName evidence="2">Uncharacterized protein</fullName>
    </submittedName>
</protein>
<sequence>MVHGLVAGPSSEEALGLLPVSFWERLDRLSPGLPARRRFGDGWRCGTVTPGRPERTGLMVHDASGVDGPDWRTRGERQMEGTAEQVVGIDNRLEIQQDGTMAVVTPGLADGSRGALDKGEERIPADT</sequence>
<gene>
    <name evidence="2" type="ORF">NDU88_009352</name>
</gene>
<keyword evidence="3" id="KW-1185">Reference proteome</keyword>
<organism evidence="2 3">
    <name type="scientific">Pleurodeles waltl</name>
    <name type="common">Iberian ribbed newt</name>
    <dbReference type="NCBI Taxonomy" id="8319"/>
    <lineage>
        <taxon>Eukaryota</taxon>
        <taxon>Metazoa</taxon>
        <taxon>Chordata</taxon>
        <taxon>Craniata</taxon>
        <taxon>Vertebrata</taxon>
        <taxon>Euteleostomi</taxon>
        <taxon>Amphibia</taxon>
        <taxon>Batrachia</taxon>
        <taxon>Caudata</taxon>
        <taxon>Salamandroidea</taxon>
        <taxon>Salamandridae</taxon>
        <taxon>Pleurodelinae</taxon>
        <taxon>Pleurodeles</taxon>
    </lineage>
</organism>
<dbReference type="EMBL" id="JANPWB010000010">
    <property type="protein sequence ID" value="KAJ1143040.1"/>
    <property type="molecule type" value="Genomic_DNA"/>
</dbReference>
<proteinExistence type="predicted"/>
<feature type="region of interest" description="Disordered" evidence="1">
    <location>
        <begin position="47"/>
        <end position="72"/>
    </location>
</feature>
<dbReference type="Proteomes" id="UP001066276">
    <property type="component" value="Chromosome 6"/>
</dbReference>
<accession>A0AAV7QSS0</accession>
<feature type="region of interest" description="Disordered" evidence="1">
    <location>
        <begin position="106"/>
        <end position="127"/>
    </location>
</feature>
<evidence type="ECO:0000256" key="1">
    <source>
        <dbReference type="SAM" id="MobiDB-lite"/>
    </source>
</evidence>
<feature type="compositionally biased region" description="Basic and acidic residues" evidence="1">
    <location>
        <begin position="115"/>
        <end position="127"/>
    </location>
</feature>
<reference evidence="2" key="1">
    <citation type="journal article" date="2022" name="bioRxiv">
        <title>Sequencing and chromosome-scale assembly of the giantPleurodeles waltlgenome.</title>
        <authorList>
            <person name="Brown T."/>
            <person name="Elewa A."/>
            <person name="Iarovenko S."/>
            <person name="Subramanian E."/>
            <person name="Araus A.J."/>
            <person name="Petzold A."/>
            <person name="Susuki M."/>
            <person name="Suzuki K.-i.T."/>
            <person name="Hayashi T."/>
            <person name="Toyoda A."/>
            <person name="Oliveira C."/>
            <person name="Osipova E."/>
            <person name="Leigh N.D."/>
            <person name="Simon A."/>
            <person name="Yun M.H."/>
        </authorList>
    </citation>
    <scope>NUCLEOTIDE SEQUENCE</scope>
    <source>
        <strain evidence="2">20211129_DDA</strain>
        <tissue evidence="2">Liver</tissue>
    </source>
</reference>
<dbReference type="AlphaFoldDB" id="A0AAV7QSS0"/>
<name>A0AAV7QSS0_PLEWA</name>
<evidence type="ECO:0000313" key="3">
    <source>
        <dbReference type="Proteomes" id="UP001066276"/>
    </source>
</evidence>
<comment type="caution">
    <text evidence="2">The sequence shown here is derived from an EMBL/GenBank/DDBJ whole genome shotgun (WGS) entry which is preliminary data.</text>
</comment>
<evidence type="ECO:0000313" key="2">
    <source>
        <dbReference type="EMBL" id="KAJ1143040.1"/>
    </source>
</evidence>